<dbReference type="EMBL" id="VSWD01000002">
    <property type="protein sequence ID" value="KAK3106875.1"/>
    <property type="molecule type" value="Genomic_DNA"/>
</dbReference>
<evidence type="ECO:0000313" key="8">
    <source>
        <dbReference type="Proteomes" id="UP001186944"/>
    </source>
</evidence>
<proteinExistence type="predicted"/>
<dbReference type="InterPro" id="IPR052954">
    <property type="entry name" value="GPCR-Ligand_Int"/>
</dbReference>
<dbReference type="PANTHER" id="PTHR46641:SF2">
    <property type="entry name" value="FMRFAMIDE RECEPTOR"/>
    <property type="match status" value="1"/>
</dbReference>
<keyword evidence="8" id="KW-1185">Reference proteome</keyword>
<feature type="transmembrane region" description="Helical" evidence="5">
    <location>
        <begin position="282"/>
        <end position="305"/>
    </location>
</feature>
<feature type="transmembrane region" description="Helical" evidence="5">
    <location>
        <begin position="241"/>
        <end position="262"/>
    </location>
</feature>
<feature type="transmembrane region" description="Helical" evidence="5">
    <location>
        <begin position="198"/>
        <end position="221"/>
    </location>
</feature>
<dbReference type="GO" id="GO:0016020">
    <property type="term" value="C:membrane"/>
    <property type="evidence" value="ECO:0007669"/>
    <property type="project" value="UniProtKB-SubCell"/>
</dbReference>
<comment type="subcellular location">
    <subcellularLocation>
        <location evidence="1">Membrane</location>
    </subcellularLocation>
</comment>
<protein>
    <recommendedName>
        <fullName evidence="6">G-protein coupled receptors family 1 profile domain-containing protein</fullName>
    </recommendedName>
</protein>
<dbReference type="PRINTS" id="PR00237">
    <property type="entry name" value="GPCRRHODOPSN"/>
</dbReference>
<dbReference type="CDD" id="cd14978">
    <property type="entry name" value="7tmA_FMRFamide_R-like"/>
    <property type="match status" value="1"/>
</dbReference>
<evidence type="ECO:0000256" key="3">
    <source>
        <dbReference type="ARBA" id="ARBA00022989"/>
    </source>
</evidence>
<feature type="transmembrane region" description="Helical" evidence="5">
    <location>
        <begin position="52"/>
        <end position="77"/>
    </location>
</feature>
<feature type="transmembrane region" description="Helical" evidence="5">
    <location>
        <begin position="16"/>
        <end position="40"/>
    </location>
</feature>
<keyword evidence="2 5" id="KW-0812">Transmembrane</keyword>
<dbReference type="InterPro" id="IPR017452">
    <property type="entry name" value="GPCR_Rhodpsn_7TM"/>
</dbReference>
<dbReference type="PANTHER" id="PTHR46641">
    <property type="entry name" value="FMRFAMIDE RECEPTOR-RELATED"/>
    <property type="match status" value="1"/>
</dbReference>
<keyword evidence="4 5" id="KW-0472">Membrane</keyword>
<feature type="transmembrane region" description="Helical" evidence="5">
    <location>
        <begin position="97"/>
        <end position="116"/>
    </location>
</feature>
<organism evidence="7 8">
    <name type="scientific">Pinctada imbricata</name>
    <name type="common">Atlantic pearl-oyster</name>
    <name type="synonym">Pinctada martensii</name>
    <dbReference type="NCBI Taxonomy" id="66713"/>
    <lineage>
        <taxon>Eukaryota</taxon>
        <taxon>Metazoa</taxon>
        <taxon>Spiralia</taxon>
        <taxon>Lophotrochozoa</taxon>
        <taxon>Mollusca</taxon>
        <taxon>Bivalvia</taxon>
        <taxon>Autobranchia</taxon>
        <taxon>Pteriomorphia</taxon>
        <taxon>Pterioida</taxon>
        <taxon>Pterioidea</taxon>
        <taxon>Pteriidae</taxon>
        <taxon>Pinctada</taxon>
    </lineage>
</organism>
<dbReference type="Proteomes" id="UP001186944">
    <property type="component" value="Unassembled WGS sequence"/>
</dbReference>
<dbReference type="AlphaFoldDB" id="A0AA89C9I0"/>
<evidence type="ECO:0000256" key="1">
    <source>
        <dbReference type="ARBA" id="ARBA00004370"/>
    </source>
</evidence>
<sequence>MSVSVSRATYNEVVKYIYGVVVPLIVIFGLFGNIMTFKVLRRISSKSSTTCLLYALTAADSLYMVTTAVSDAFILANRIKPREVTNIRIRYLLPMETIGWSLPSYISNWIVVMISLERTIAVLSPMKSKKIWTKRTSLIAIVLACMVPTLSTSPRWVQARGVPVINNITNETDYKMELYFVPGMDIKFYGILKLINTYMLYVGPVCVVFICNICIIVGLYVNRRQMQLHVTGDRQRRENKVSRMVLLICVHFCICVIPNSAVVTYNVSTRSTQHYRDTFIELLIKVFYVLLVWNSAMNFLVYVMSSVAFRKEFLRILCGVFRRRKTATSMTRSVTKTDVTNATNVSNDCDQLTDLRYM</sequence>
<evidence type="ECO:0000259" key="6">
    <source>
        <dbReference type="PROSITE" id="PS50262"/>
    </source>
</evidence>
<dbReference type="PROSITE" id="PS50262">
    <property type="entry name" value="G_PROTEIN_RECEP_F1_2"/>
    <property type="match status" value="1"/>
</dbReference>
<accession>A0AA89C9I0</accession>
<evidence type="ECO:0000256" key="4">
    <source>
        <dbReference type="ARBA" id="ARBA00023136"/>
    </source>
</evidence>
<dbReference type="Gene3D" id="1.20.1070.10">
    <property type="entry name" value="Rhodopsin 7-helix transmembrane proteins"/>
    <property type="match status" value="1"/>
</dbReference>
<dbReference type="SUPFAM" id="SSF81321">
    <property type="entry name" value="Family A G protein-coupled receptor-like"/>
    <property type="match status" value="1"/>
</dbReference>
<dbReference type="GO" id="GO:0004930">
    <property type="term" value="F:G protein-coupled receptor activity"/>
    <property type="evidence" value="ECO:0007669"/>
    <property type="project" value="InterPro"/>
</dbReference>
<comment type="caution">
    <text evidence="7">The sequence shown here is derived from an EMBL/GenBank/DDBJ whole genome shotgun (WGS) entry which is preliminary data.</text>
</comment>
<feature type="domain" description="G-protein coupled receptors family 1 profile" evidence="6">
    <location>
        <begin position="32"/>
        <end position="302"/>
    </location>
</feature>
<evidence type="ECO:0000256" key="5">
    <source>
        <dbReference type="SAM" id="Phobius"/>
    </source>
</evidence>
<evidence type="ECO:0000313" key="7">
    <source>
        <dbReference type="EMBL" id="KAK3106875.1"/>
    </source>
</evidence>
<evidence type="ECO:0000256" key="2">
    <source>
        <dbReference type="ARBA" id="ARBA00022692"/>
    </source>
</evidence>
<dbReference type="Pfam" id="PF00001">
    <property type="entry name" value="7tm_1"/>
    <property type="match status" value="1"/>
</dbReference>
<gene>
    <name evidence="7" type="ORF">FSP39_001784</name>
</gene>
<name>A0AA89C9I0_PINIB</name>
<keyword evidence="3 5" id="KW-1133">Transmembrane helix</keyword>
<dbReference type="InterPro" id="IPR000276">
    <property type="entry name" value="GPCR_Rhodpsn"/>
</dbReference>
<reference evidence="7" key="1">
    <citation type="submission" date="2019-08" db="EMBL/GenBank/DDBJ databases">
        <title>The improved chromosome-level genome for the pearl oyster Pinctada fucata martensii using PacBio sequencing and Hi-C.</title>
        <authorList>
            <person name="Zheng Z."/>
        </authorList>
    </citation>
    <scope>NUCLEOTIDE SEQUENCE</scope>
    <source>
        <strain evidence="7">ZZ-2019</strain>
        <tissue evidence="7">Adductor muscle</tissue>
    </source>
</reference>